<dbReference type="Gene3D" id="3.30.70.2060">
    <property type="match status" value="1"/>
</dbReference>
<dbReference type="AlphaFoldDB" id="A0A850Q8Y2"/>
<dbReference type="RefSeq" id="WP_177158911.1">
    <property type="nucleotide sequence ID" value="NZ_JABCJE010000014.1"/>
</dbReference>
<evidence type="ECO:0000313" key="1">
    <source>
        <dbReference type="EMBL" id="NVO25374.1"/>
    </source>
</evidence>
<organism evidence="1 2">
    <name type="scientific">Donghicola mangrovi</name>
    <dbReference type="NCBI Taxonomy" id="2729614"/>
    <lineage>
        <taxon>Bacteria</taxon>
        <taxon>Pseudomonadati</taxon>
        <taxon>Pseudomonadota</taxon>
        <taxon>Alphaproteobacteria</taxon>
        <taxon>Rhodobacterales</taxon>
        <taxon>Roseobacteraceae</taxon>
        <taxon>Donghicola</taxon>
    </lineage>
</organism>
<dbReference type="Proteomes" id="UP000592216">
    <property type="component" value="Unassembled WGS sequence"/>
</dbReference>
<proteinExistence type="predicted"/>
<dbReference type="Gene3D" id="3.30.70.2050">
    <property type="match status" value="1"/>
</dbReference>
<reference evidence="1 2" key="1">
    <citation type="submission" date="2020-04" db="EMBL/GenBank/DDBJ databases">
        <title>Donghicola sp., a member of the Rhodobacteraceae family isolated from mangrove forest in Thailand.</title>
        <authorList>
            <person name="Charoenyingcharoen P."/>
            <person name="Yukphan P."/>
        </authorList>
    </citation>
    <scope>NUCLEOTIDE SEQUENCE [LARGE SCALE GENOMIC DNA]</scope>
    <source>
        <strain evidence="1 2">B5-SW-15</strain>
    </source>
</reference>
<dbReference type="EMBL" id="JABCJE010000014">
    <property type="protein sequence ID" value="NVO25374.1"/>
    <property type="molecule type" value="Genomic_DNA"/>
</dbReference>
<gene>
    <name evidence="1" type="ORF">HJ536_18605</name>
</gene>
<dbReference type="PANTHER" id="PTHR41247:SF1">
    <property type="entry name" value="HTH-TYPE TRANSCRIPTIONAL REPRESSOR YCNK"/>
    <property type="match status" value="1"/>
</dbReference>
<protein>
    <submittedName>
        <fullName evidence="1">Copper resistance protein CopZ</fullName>
    </submittedName>
</protein>
<name>A0A850Q8Y2_9RHOB</name>
<comment type="caution">
    <text evidence="1">The sequence shown here is derived from an EMBL/GenBank/DDBJ whole genome shotgun (WGS) entry which is preliminary data.</text>
</comment>
<accession>A0A850Q8Y2</accession>
<sequence>MKRLCLILLLSACKEEAPLPLPVALTEESAGHYCQMLLLEHEGPKGQVHLDGALAPLFFSQVSDTLAYLAMPEQSHAVTVTYVQDMTGATWAAPGSWIDARQAFYVTGSDATGGMGAPEMVPFATRAAAEGFALAHGGRVAVLDDIKALGEGAPLPADDADMAQRMRRLSGGEG</sequence>
<dbReference type="PANTHER" id="PTHR41247">
    <property type="entry name" value="HTH-TYPE TRANSCRIPTIONAL REPRESSOR YCNK"/>
    <property type="match status" value="1"/>
</dbReference>
<dbReference type="Pfam" id="PF05573">
    <property type="entry name" value="NosL"/>
    <property type="match status" value="1"/>
</dbReference>
<evidence type="ECO:0000313" key="2">
    <source>
        <dbReference type="Proteomes" id="UP000592216"/>
    </source>
</evidence>
<dbReference type="SUPFAM" id="SSF160387">
    <property type="entry name" value="NosL/MerB-like"/>
    <property type="match status" value="1"/>
</dbReference>
<dbReference type="InterPro" id="IPR008719">
    <property type="entry name" value="N2O_reductase_NosL"/>
</dbReference>